<keyword evidence="2" id="KW-1185">Reference proteome</keyword>
<sequence>MIEIYSDANAGLQSSDATNVFAAFEFQIDGPAMDPRVRGVSAANSTSPNVSYNIIGIIKLPGSENGTRNLDWREGIPSFRSLYQGLS</sequence>
<gene>
    <name evidence="1" type="ORF">X777_09658</name>
</gene>
<proteinExistence type="predicted"/>
<evidence type="ECO:0000313" key="2">
    <source>
        <dbReference type="Proteomes" id="UP000053097"/>
    </source>
</evidence>
<dbReference type="Proteomes" id="UP000053097">
    <property type="component" value="Unassembled WGS sequence"/>
</dbReference>
<organism evidence="1 2">
    <name type="scientific">Ooceraea biroi</name>
    <name type="common">Clonal raider ant</name>
    <name type="synonym">Cerapachys biroi</name>
    <dbReference type="NCBI Taxonomy" id="2015173"/>
    <lineage>
        <taxon>Eukaryota</taxon>
        <taxon>Metazoa</taxon>
        <taxon>Ecdysozoa</taxon>
        <taxon>Arthropoda</taxon>
        <taxon>Hexapoda</taxon>
        <taxon>Insecta</taxon>
        <taxon>Pterygota</taxon>
        <taxon>Neoptera</taxon>
        <taxon>Endopterygota</taxon>
        <taxon>Hymenoptera</taxon>
        <taxon>Apocrita</taxon>
        <taxon>Aculeata</taxon>
        <taxon>Formicoidea</taxon>
        <taxon>Formicidae</taxon>
        <taxon>Dorylinae</taxon>
        <taxon>Ooceraea</taxon>
    </lineage>
</organism>
<reference evidence="1 2" key="1">
    <citation type="journal article" date="2014" name="Curr. Biol.">
        <title>The genome of the clonal raider ant Cerapachys biroi.</title>
        <authorList>
            <person name="Oxley P.R."/>
            <person name="Ji L."/>
            <person name="Fetter-Pruneda I."/>
            <person name="McKenzie S.K."/>
            <person name="Li C."/>
            <person name="Hu H."/>
            <person name="Zhang G."/>
            <person name="Kronauer D.J."/>
        </authorList>
    </citation>
    <scope>NUCLEOTIDE SEQUENCE [LARGE SCALE GENOMIC DNA]</scope>
</reference>
<protein>
    <submittedName>
        <fullName evidence="1">Uncharacterized protein</fullName>
    </submittedName>
</protein>
<dbReference type="AlphaFoldDB" id="A0A026W8N6"/>
<evidence type="ECO:0000313" key="1">
    <source>
        <dbReference type="EMBL" id="EZA51389.1"/>
    </source>
</evidence>
<accession>A0A026W8N6</accession>
<name>A0A026W8N6_OOCBI</name>
<dbReference type="EMBL" id="KK107390">
    <property type="protein sequence ID" value="EZA51389.1"/>
    <property type="molecule type" value="Genomic_DNA"/>
</dbReference>